<dbReference type="Proteomes" id="UP000198669">
    <property type="component" value="Unassembled WGS sequence"/>
</dbReference>
<name>A0A1L3Q3C9_9EURY</name>
<dbReference type="OrthoDB" id="195008at2157"/>
<dbReference type="EMBL" id="FNMU01000009">
    <property type="protein sequence ID" value="SDX03405.1"/>
    <property type="molecule type" value="Genomic_DNA"/>
</dbReference>
<dbReference type="GeneID" id="30583653"/>
<accession>A0A1L3Q3C9</accession>
<evidence type="ECO:0000313" key="2">
    <source>
        <dbReference type="EMBL" id="RNI07677.1"/>
    </source>
</evidence>
<dbReference type="Proteomes" id="UP000186879">
    <property type="component" value="Chromosome"/>
</dbReference>
<dbReference type="EMBL" id="CP017921">
    <property type="protein sequence ID" value="APH39384.1"/>
    <property type="molecule type" value="Genomic_DNA"/>
</dbReference>
<dbReference type="SUPFAM" id="SSF46689">
    <property type="entry name" value="Homeodomain-like"/>
    <property type="match status" value="1"/>
</dbReference>
<reference evidence="3 5" key="2">
    <citation type="submission" date="2016-10" db="EMBL/GenBank/DDBJ databases">
        <authorList>
            <person name="de Groot N.N."/>
        </authorList>
    </citation>
    <scope>NUCLEOTIDE SEQUENCE [LARGE SCALE GENOMIC DNA]</scope>
    <source>
        <strain evidence="3 5">Z-7982</strain>
    </source>
</reference>
<dbReference type="EMBL" id="RJJG01000007">
    <property type="protein sequence ID" value="RNI07677.1"/>
    <property type="molecule type" value="Genomic_DNA"/>
</dbReference>
<evidence type="ECO:0000313" key="3">
    <source>
        <dbReference type="EMBL" id="SDX03405.1"/>
    </source>
</evidence>
<reference evidence="1 4" key="1">
    <citation type="submission" date="2016-10" db="EMBL/GenBank/DDBJ databases">
        <title>Methanohalophilus halophilus.</title>
        <authorList>
            <person name="L'haridon S."/>
        </authorList>
    </citation>
    <scope>NUCLEOTIDE SEQUENCE [LARGE SCALE GENOMIC DNA]</scope>
    <source>
        <strain evidence="1 4">Z-7982</strain>
    </source>
</reference>
<gene>
    <name evidence="1" type="ORF">BHR79_07755</name>
    <name evidence="2" type="ORF">EFE40_08975</name>
    <name evidence="3" type="ORF">SAMN04515625_2106</name>
</gene>
<dbReference type="STRING" id="2177.BHR79_07755"/>
<dbReference type="Pfam" id="PF13565">
    <property type="entry name" value="HTH_32"/>
    <property type="match status" value="1"/>
</dbReference>
<reference evidence="2 6" key="3">
    <citation type="submission" date="2018-10" db="EMBL/GenBank/DDBJ databases">
        <title>Cultivation of a novel Methanohalophilus strain from Kebrit Deep of the Red Sea and a genomic comparison of members of the genus Methanohalophilus.</title>
        <authorList>
            <person name="Guan Y."/>
            <person name="Ngugi D.K."/>
            <person name="Stingl U."/>
        </authorList>
    </citation>
    <scope>NUCLEOTIDE SEQUENCE [LARGE SCALE GENOMIC DNA]</scope>
    <source>
        <strain evidence="2 6">DSM 3094</strain>
    </source>
</reference>
<dbReference type="AlphaFoldDB" id="A0A1L3Q3C9"/>
<evidence type="ECO:0000313" key="6">
    <source>
        <dbReference type="Proteomes" id="UP000267921"/>
    </source>
</evidence>
<dbReference type="InterPro" id="IPR009057">
    <property type="entry name" value="Homeodomain-like_sf"/>
</dbReference>
<keyword evidence="4" id="KW-1185">Reference proteome</keyword>
<evidence type="ECO:0000313" key="5">
    <source>
        <dbReference type="Proteomes" id="UP000198669"/>
    </source>
</evidence>
<organism evidence="1 4">
    <name type="scientific">Methanohalophilus halophilus</name>
    <dbReference type="NCBI Taxonomy" id="2177"/>
    <lineage>
        <taxon>Archaea</taxon>
        <taxon>Methanobacteriati</taxon>
        <taxon>Methanobacteriota</taxon>
        <taxon>Stenosarchaea group</taxon>
        <taxon>Methanomicrobia</taxon>
        <taxon>Methanosarcinales</taxon>
        <taxon>Methanosarcinaceae</taxon>
        <taxon>Methanohalophilus</taxon>
    </lineage>
</organism>
<sequence length="136" mass="16352">MAKKEMYPIKEKMSMESLEKRIRYIEYLTKVLTRLYFIRYRYKGFSVEESAKKTGVTKRVGYIWQRRWNRDGYPGLFPKYGGGRPSKLSEEQKYELKNILREKKKWKTSDVQAIIKEKFNVDYSSKQVKVIIDSLS</sequence>
<evidence type="ECO:0000313" key="1">
    <source>
        <dbReference type="EMBL" id="APH39384.1"/>
    </source>
</evidence>
<proteinExistence type="predicted"/>
<dbReference type="Proteomes" id="UP000267921">
    <property type="component" value="Unassembled WGS sequence"/>
</dbReference>
<evidence type="ECO:0000313" key="4">
    <source>
        <dbReference type="Proteomes" id="UP000186879"/>
    </source>
</evidence>
<dbReference type="RefSeq" id="WP_072561811.1">
    <property type="nucleotide sequence ID" value="NZ_CP017921.1"/>
</dbReference>
<protein>
    <submittedName>
        <fullName evidence="1 3">Transposase</fullName>
    </submittedName>
</protein>
<dbReference type="KEGG" id="mhaz:BHR79_07755"/>